<dbReference type="Gene3D" id="3.40.50.150">
    <property type="entry name" value="Vaccinia Virus protein VP39"/>
    <property type="match status" value="1"/>
</dbReference>
<gene>
    <name evidence="1" type="ORF">HZY85_00550</name>
</gene>
<dbReference type="GO" id="GO:0008168">
    <property type="term" value="F:methyltransferase activity"/>
    <property type="evidence" value="ECO:0007669"/>
    <property type="project" value="UniProtKB-KW"/>
</dbReference>
<dbReference type="Proteomes" id="UP000531840">
    <property type="component" value="Unassembled WGS sequence"/>
</dbReference>
<dbReference type="GO" id="GO:0032259">
    <property type="term" value="P:methylation"/>
    <property type="evidence" value="ECO:0007669"/>
    <property type="project" value="UniProtKB-KW"/>
</dbReference>
<comment type="caution">
    <text evidence="1">The sequence shown here is derived from an EMBL/GenBank/DDBJ whole genome shotgun (WGS) entry which is preliminary data.</text>
</comment>
<organism evidence="1 2">
    <name type="scientific">Gemelliphila palaticanis</name>
    <dbReference type="NCBI Taxonomy" id="81950"/>
    <lineage>
        <taxon>Bacteria</taxon>
        <taxon>Bacillati</taxon>
        <taxon>Bacillota</taxon>
        <taxon>Bacilli</taxon>
        <taxon>Bacillales</taxon>
        <taxon>Gemellaceae</taxon>
        <taxon>Gemelliphila</taxon>
    </lineage>
</organism>
<reference evidence="1 2" key="1">
    <citation type="submission" date="2020-07" db="EMBL/GenBank/DDBJ databases">
        <title>MOT database genomes.</title>
        <authorList>
            <person name="Joseph S."/>
            <person name="Aduse-Opoku J."/>
            <person name="Hashim A."/>
            <person name="Wade W."/>
            <person name="Curtis M."/>
        </authorList>
    </citation>
    <scope>NUCLEOTIDE SEQUENCE [LARGE SCALE GENOMIC DNA]</scope>
    <source>
        <strain evidence="1 2">CIP 106318</strain>
    </source>
</reference>
<evidence type="ECO:0000313" key="1">
    <source>
        <dbReference type="EMBL" id="NYS46684.1"/>
    </source>
</evidence>
<keyword evidence="1" id="KW-0489">Methyltransferase</keyword>
<keyword evidence="2" id="KW-1185">Reference proteome</keyword>
<dbReference type="SUPFAM" id="SSF53335">
    <property type="entry name" value="S-adenosyl-L-methionine-dependent methyltransferases"/>
    <property type="match status" value="1"/>
</dbReference>
<keyword evidence="1" id="KW-0808">Transferase</keyword>
<sequence>MSKNERLIKNKKRVQQHGEVFTPISTVNEMLDMEGLKENIEDVRKKILEPSVGEGVFLVEILKRRLKNVLNLSSNISEYENLSLLSLTTLYGIELLEDNAQKCVMNIYICFYNFYEKALKKYDKRKKNKVLDSARTIISANIAQGNFLTKKTNNEKPIVFSEWKEINNKNNRKNIRIIRTEYTLDEIYNSEVNSKGNIIERQIKKTEEFHQMSFFEYLDQEVEDNFNNEIIVKCKYIECNITDTYKEEMEEYDG</sequence>
<dbReference type="RefSeq" id="WP_179939778.1">
    <property type="nucleotide sequence ID" value="NZ_JACBYF010000001.1"/>
</dbReference>
<name>A0ABX2SX68_9BACL</name>
<proteinExistence type="predicted"/>
<dbReference type="InterPro" id="IPR029063">
    <property type="entry name" value="SAM-dependent_MTases_sf"/>
</dbReference>
<accession>A0ABX2SX68</accession>
<protein>
    <submittedName>
        <fullName evidence="1">Methylase</fullName>
    </submittedName>
</protein>
<evidence type="ECO:0000313" key="2">
    <source>
        <dbReference type="Proteomes" id="UP000531840"/>
    </source>
</evidence>
<dbReference type="EMBL" id="JACBYF010000001">
    <property type="protein sequence ID" value="NYS46684.1"/>
    <property type="molecule type" value="Genomic_DNA"/>
</dbReference>